<evidence type="ECO:0000259" key="6">
    <source>
        <dbReference type="Pfam" id="PF00881"/>
    </source>
</evidence>
<dbReference type="EMBL" id="CP034550">
    <property type="protein sequence ID" value="QFZ18759.1"/>
    <property type="molecule type" value="Genomic_DNA"/>
</dbReference>
<dbReference type="PANTHER" id="PTHR43673:SF2">
    <property type="entry name" value="NITROREDUCTASE"/>
    <property type="match status" value="1"/>
</dbReference>
<evidence type="ECO:0000256" key="1">
    <source>
        <dbReference type="ARBA" id="ARBA00001917"/>
    </source>
</evidence>
<comment type="similarity">
    <text evidence="2">Belongs to the nitroreductase family.</text>
</comment>
<name>A0A5Q0GXT8_SACSY</name>
<reference evidence="8" key="1">
    <citation type="journal article" date="2021" name="Curr. Microbiol.">
        <title>Complete genome of nocamycin-producing strain Saccharothrix syringae NRRL B-16468 reveals the biosynthetic potential for secondary metabolites.</title>
        <authorList>
            <person name="Mo X."/>
            <person name="Yang S."/>
        </authorList>
    </citation>
    <scope>NUCLEOTIDE SEQUENCE [LARGE SCALE GENOMIC DNA]</scope>
    <source>
        <strain evidence="8">ATCC 51364 / DSM 43886 / JCM 6844 / KCTC 9398 / NBRC 14523 / NRRL B-16468 / INA 2240</strain>
    </source>
</reference>
<dbReference type="Gene3D" id="3.40.109.10">
    <property type="entry name" value="NADH Oxidase"/>
    <property type="match status" value="1"/>
</dbReference>
<evidence type="ECO:0000256" key="2">
    <source>
        <dbReference type="ARBA" id="ARBA00007118"/>
    </source>
</evidence>
<dbReference type="OrthoDB" id="9798230at2"/>
<evidence type="ECO:0000313" key="8">
    <source>
        <dbReference type="Proteomes" id="UP000325787"/>
    </source>
</evidence>
<organism evidence="7 8">
    <name type="scientific">Saccharothrix syringae</name>
    <name type="common">Nocardiopsis syringae</name>
    <dbReference type="NCBI Taxonomy" id="103733"/>
    <lineage>
        <taxon>Bacteria</taxon>
        <taxon>Bacillati</taxon>
        <taxon>Actinomycetota</taxon>
        <taxon>Actinomycetes</taxon>
        <taxon>Pseudonocardiales</taxon>
        <taxon>Pseudonocardiaceae</taxon>
        <taxon>Saccharothrix</taxon>
    </lineage>
</organism>
<dbReference type="CDD" id="cd02136">
    <property type="entry name" value="PnbA_NfnB-like"/>
    <property type="match status" value="1"/>
</dbReference>
<proteinExistence type="inferred from homology"/>
<feature type="domain" description="Nitroreductase" evidence="6">
    <location>
        <begin position="14"/>
        <end position="201"/>
    </location>
</feature>
<keyword evidence="4" id="KW-0288">FMN</keyword>
<dbReference type="PANTHER" id="PTHR43673">
    <property type="entry name" value="NAD(P)H NITROREDUCTASE YDGI-RELATED"/>
    <property type="match status" value="1"/>
</dbReference>
<keyword evidence="3" id="KW-0285">Flavoprotein</keyword>
<dbReference type="SUPFAM" id="SSF55469">
    <property type="entry name" value="FMN-dependent nitroreductase-like"/>
    <property type="match status" value="1"/>
</dbReference>
<dbReference type="RefSeq" id="WP_033431025.1">
    <property type="nucleotide sequence ID" value="NZ_CP034550.1"/>
</dbReference>
<evidence type="ECO:0000256" key="4">
    <source>
        <dbReference type="ARBA" id="ARBA00022643"/>
    </source>
</evidence>
<evidence type="ECO:0000313" key="7">
    <source>
        <dbReference type="EMBL" id="QFZ18759.1"/>
    </source>
</evidence>
<protein>
    <submittedName>
        <fullName evidence="7">Oxidoreductase</fullName>
    </submittedName>
</protein>
<evidence type="ECO:0000256" key="3">
    <source>
        <dbReference type="ARBA" id="ARBA00022630"/>
    </source>
</evidence>
<dbReference type="InterPro" id="IPR000415">
    <property type="entry name" value="Nitroreductase-like"/>
</dbReference>
<sequence>MTPTALADTVGQLIRNRRATRAFLPDPVPDETIEAVFGLAGSAPSNSNAQPWQVEVVSGPARDRLADALVAAHRAGRRTPDFAYDESIYSPVHQRRRAAFGAAVYHALGIGRGDEDLRTAYDLKSLRFYDAPHVALLYAPESGNPRLTADVGMYAQTLLLAMAAHGVASCPQGVLSFYSGTIRETLGIPGGKLLLGISFGYADPDAPINTVDVGREPLSETTRFHR</sequence>
<evidence type="ECO:0000256" key="5">
    <source>
        <dbReference type="ARBA" id="ARBA00023002"/>
    </source>
</evidence>
<accession>A0A5Q0GXT8</accession>
<dbReference type="InterPro" id="IPR029479">
    <property type="entry name" value="Nitroreductase"/>
</dbReference>
<dbReference type="AlphaFoldDB" id="A0A5Q0GXT8"/>
<dbReference type="GO" id="GO:0016491">
    <property type="term" value="F:oxidoreductase activity"/>
    <property type="evidence" value="ECO:0007669"/>
    <property type="project" value="UniProtKB-KW"/>
</dbReference>
<dbReference type="KEGG" id="ssyi:EKG83_16035"/>
<dbReference type="Pfam" id="PF00881">
    <property type="entry name" value="Nitroreductase"/>
    <property type="match status" value="1"/>
</dbReference>
<dbReference type="Proteomes" id="UP000325787">
    <property type="component" value="Chromosome"/>
</dbReference>
<comment type="cofactor">
    <cofactor evidence="1">
        <name>FMN</name>
        <dbReference type="ChEBI" id="CHEBI:58210"/>
    </cofactor>
</comment>
<keyword evidence="5" id="KW-0560">Oxidoreductase</keyword>
<gene>
    <name evidence="7" type="ORF">EKG83_16035</name>
</gene>
<keyword evidence="8" id="KW-1185">Reference proteome</keyword>